<evidence type="ECO:0000313" key="2">
    <source>
        <dbReference type="EMBL" id="KAJ8881559.1"/>
    </source>
</evidence>
<reference evidence="2 3" key="1">
    <citation type="submission" date="2023-02" db="EMBL/GenBank/DDBJ databases">
        <title>LHISI_Scaffold_Assembly.</title>
        <authorList>
            <person name="Stuart O.P."/>
            <person name="Cleave R."/>
            <person name="Magrath M.J.L."/>
            <person name="Mikheyev A.S."/>
        </authorList>
    </citation>
    <scope>NUCLEOTIDE SEQUENCE [LARGE SCALE GENOMIC DNA]</scope>
    <source>
        <strain evidence="2">Daus_M_001</strain>
        <tissue evidence="2">Leg muscle</tissue>
    </source>
</reference>
<dbReference type="Gene3D" id="3.90.215.10">
    <property type="entry name" value="Gamma Fibrinogen, chain A, domain 1"/>
    <property type="match status" value="1"/>
</dbReference>
<comment type="caution">
    <text evidence="2">The sequence shown here is derived from an EMBL/GenBank/DDBJ whole genome shotgun (WGS) entry which is preliminary data.</text>
</comment>
<keyword evidence="3" id="KW-1185">Reference proteome</keyword>
<proteinExistence type="predicted"/>
<dbReference type="Proteomes" id="UP001159363">
    <property type="component" value="Chromosome 5"/>
</dbReference>
<name>A0ABQ9HBA7_9NEOP</name>
<accession>A0ABQ9HBA7</accession>
<organism evidence="2 3">
    <name type="scientific">Dryococelus australis</name>
    <dbReference type="NCBI Taxonomy" id="614101"/>
    <lineage>
        <taxon>Eukaryota</taxon>
        <taxon>Metazoa</taxon>
        <taxon>Ecdysozoa</taxon>
        <taxon>Arthropoda</taxon>
        <taxon>Hexapoda</taxon>
        <taxon>Insecta</taxon>
        <taxon>Pterygota</taxon>
        <taxon>Neoptera</taxon>
        <taxon>Polyneoptera</taxon>
        <taxon>Phasmatodea</taxon>
        <taxon>Verophasmatodea</taxon>
        <taxon>Anareolatae</taxon>
        <taxon>Phasmatidae</taxon>
        <taxon>Eurycanthinae</taxon>
        <taxon>Dryococelus</taxon>
    </lineage>
</organism>
<evidence type="ECO:0000259" key="1">
    <source>
        <dbReference type="Pfam" id="PF00147"/>
    </source>
</evidence>
<dbReference type="EMBL" id="JARBHB010000006">
    <property type="protein sequence ID" value="KAJ8881559.1"/>
    <property type="molecule type" value="Genomic_DNA"/>
</dbReference>
<feature type="domain" description="Fibrinogen C-terminal" evidence="1">
    <location>
        <begin position="20"/>
        <end position="65"/>
    </location>
</feature>
<gene>
    <name evidence="2" type="ORF">PR048_018042</name>
</gene>
<dbReference type="Pfam" id="PF00147">
    <property type="entry name" value="Fibrinogen_C"/>
    <property type="match status" value="1"/>
</dbReference>
<dbReference type="InterPro" id="IPR002181">
    <property type="entry name" value="Fibrinogen_a/b/g_C_dom"/>
</dbReference>
<sequence length="91" mass="10504">MSLKIFQRACGAVTEYVAVCRCFEANLNGVYYTPEEEARRDQFRGIIWERWLGDESLKGARMMVRDRAYVPPQPAVDLPDDVRPLDIPEDP</sequence>
<evidence type="ECO:0000313" key="3">
    <source>
        <dbReference type="Proteomes" id="UP001159363"/>
    </source>
</evidence>
<protein>
    <recommendedName>
        <fullName evidence="1">Fibrinogen C-terminal domain-containing protein</fullName>
    </recommendedName>
</protein>
<dbReference type="SUPFAM" id="SSF56496">
    <property type="entry name" value="Fibrinogen C-terminal domain-like"/>
    <property type="match status" value="1"/>
</dbReference>
<dbReference type="InterPro" id="IPR014716">
    <property type="entry name" value="Fibrinogen_a/b/g_C_1"/>
</dbReference>
<dbReference type="InterPro" id="IPR036056">
    <property type="entry name" value="Fibrinogen-like_C"/>
</dbReference>